<dbReference type="InterPro" id="IPR002305">
    <property type="entry name" value="aa-tRNA-synth_Ic"/>
</dbReference>
<dbReference type="RefSeq" id="WP_149305709.1">
    <property type="nucleotide sequence ID" value="NZ_SRSD01000001.1"/>
</dbReference>
<keyword evidence="6 10" id="KW-0648">Protein biosynthesis</keyword>
<dbReference type="PANTHER" id="PTHR43766">
    <property type="entry name" value="TRYPTOPHAN--TRNA LIGASE, MITOCHONDRIAL"/>
    <property type="match status" value="1"/>
</dbReference>
<dbReference type="AlphaFoldDB" id="A0A5A9XPV8"/>
<comment type="similarity">
    <text evidence="1 10">Belongs to the class-I aminoacyl-tRNA synthetase family.</text>
</comment>
<dbReference type="InterPro" id="IPR050203">
    <property type="entry name" value="Trp-tRNA_synthetase"/>
</dbReference>
<evidence type="ECO:0000256" key="4">
    <source>
        <dbReference type="ARBA" id="ARBA00022741"/>
    </source>
</evidence>
<dbReference type="InterPro" id="IPR014729">
    <property type="entry name" value="Rossmann-like_a/b/a_fold"/>
</dbReference>
<dbReference type="CDD" id="cd00806">
    <property type="entry name" value="TrpRS_core"/>
    <property type="match status" value="1"/>
</dbReference>
<evidence type="ECO:0000313" key="12">
    <source>
        <dbReference type="Proteomes" id="UP000324298"/>
    </source>
</evidence>
<dbReference type="GO" id="GO:0006436">
    <property type="term" value="P:tryptophanyl-tRNA aminoacylation"/>
    <property type="evidence" value="ECO:0007669"/>
    <property type="project" value="UniProtKB-UniRule"/>
</dbReference>
<dbReference type="Gene3D" id="1.10.240.10">
    <property type="entry name" value="Tyrosyl-Transfer RNA Synthetase"/>
    <property type="match status" value="1"/>
</dbReference>
<dbReference type="GO" id="GO:0004830">
    <property type="term" value="F:tryptophan-tRNA ligase activity"/>
    <property type="evidence" value="ECO:0007669"/>
    <property type="project" value="UniProtKB-UniRule"/>
</dbReference>
<keyword evidence="3 10" id="KW-0436">Ligase</keyword>
<dbReference type="GO" id="GO:0005829">
    <property type="term" value="C:cytosol"/>
    <property type="evidence" value="ECO:0007669"/>
    <property type="project" value="TreeGrafter"/>
</dbReference>
<keyword evidence="7 10" id="KW-0030">Aminoacyl-tRNA synthetase</keyword>
<evidence type="ECO:0000256" key="2">
    <source>
        <dbReference type="ARBA" id="ARBA00013161"/>
    </source>
</evidence>
<evidence type="ECO:0000256" key="6">
    <source>
        <dbReference type="ARBA" id="ARBA00022917"/>
    </source>
</evidence>
<dbReference type="PRINTS" id="PR01039">
    <property type="entry name" value="TRNASYNTHTRP"/>
</dbReference>
<comment type="caution">
    <text evidence="11">The sequence shown here is derived from an EMBL/GenBank/DDBJ whole genome shotgun (WGS) entry which is preliminary data.</text>
</comment>
<dbReference type="Pfam" id="PF00579">
    <property type="entry name" value="tRNA-synt_1b"/>
    <property type="match status" value="1"/>
</dbReference>
<dbReference type="OrthoDB" id="9801042at2"/>
<name>A0A5A9XPV8_9BACT</name>
<keyword evidence="12" id="KW-1185">Reference proteome</keyword>
<dbReference type="NCBIfam" id="TIGR00233">
    <property type="entry name" value="trpS"/>
    <property type="match status" value="1"/>
</dbReference>
<dbReference type="InterPro" id="IPR002306">
    <property type="entry name" value="Trp-tRNA-ligase"/>
</dbReference>
<sequence length="328" mass="37148">MGTQQRIVSGMRPTGKLHIGHYHGVLENWIKIQDSFDCFFFVADWHSLTTEYDNTAGIRTSIHEMVLDWIGFGLDPAKSVIFRQSLVPHHSELNLILSMITPVSWLERNPTYKEMLDNLAAKDLSTFGFLGYPVLMAADIILYKATRVPVGHDQLPHLEITREIARRFNYLYGNVFPEPEAFLTETPKLLGLDGRKMSKSYGNSIYLSDTAEETTKKVLSMMTDPARIRRSDPGDPDVCVAFNLHRIYVPQEKLDEIIPACRNAAIGCVECKKILAECMNERLAPCRSKRAELATRPDFVNDLLQDGSRRASEISDAVMTEVREALKI</sequence>
<proteinExistence type="inferred from homology"/>
<gene>
    <name evidence="11" type="primary">trpS</name>
    <name evidence="11" type="ORF">ET418_00990</name>
</gene>
<keyword evidence="5 10" id="KW-0067">ATP-binding</keyword>
<reference evidence="11 12" key="1">
    <citation type="submission" date="2019-04" db="EMBL/GenBank/DDBJ databases">
        <title>Geobacter ruber sp. nov., ferric-reducing bacteria isolated from paddy soil.</title>
        <authorList>
            <person name="Xu Z."/>
            <person name="Masuda Y."/>
            <person name="Itoh H."/>
            <person name="Senoo K."/>
        </authorList>
    </citation>
    <scope>NUCLEOTIDE SEQUENCE [LARGE SCALE GENOMIC DNA]</scope>
    <source>
        <strain evidence="11 12">Red88</strain>
    </source>
</reference>
<dbReference type="Gene3D" id="3.40.50.620">
    <property type="entry name" value="HUPs"/>
    <property type="match status" value="1"/>
</dbReference>
<evidence type="ECO:0000256" key="1">
    <source>
        <dbReference type="ARBA" id="ARBA00005594"/>
    </source>
</evidence>
<dbReference type="EMBL" id="SRSD01000001">
    <property type="protein sequence ID" value="KAA0895126.1"/>
    <property type="molecule type" value="Genomic_DNA"/>
</dbReference>
<dbReference type="SUPFAM" id="SSF52374">
    <property type="entry name" value="Nucleotidylyl transferase"/>
    <property type="match status" value="1"/>
</dbReference>
<accession>A0A5A9XPV8</accession>
<evidence type="ECO:0000256" key="7">
    <source>
        <dbReference type="ARBA" id="ARBA00023146"/>
    </source>
</evidence>
<dbReference type="FunFam" id="3.40.50.620:FF:000094">
    <property type="entry name" value="Tryptophan--tRNA ligase"/>
    <property type="match status" value="1"/>
</dbReference>
<protein>
    <recommendedName>
        <fullName evidence="2 9">Tryptophan--tRNA ligase</fullName>
        <ecNumber evidence="2 9">6.1.1.2</ecNumber>
    </recommendedName>
</protein>
<dbReference type="InterPro" id="IPR001412">
    <property type="entry name" value="aa-tRNA-synth_I_CS"/>
</dbReference>
<evidence type="ECO:0000313" key="11">
    <source>
        <dbReference type="EMBL" id="KAA0895126.1"/>
    </source>
</evidence>
<dbReference type="FunFam" id="1.10.240.10:FF:000005">
    <property type="entry name" value="Tryptophan--tRNA ligase"/>
    <property type="match status" value="1"/>
</dbReference>
<dbReference type="EC" id="6.1.1.2" evidence="2 9"/>
<dbReference type="PANTHER" id="PTHR43766:SF1">
    <property type="entry name" value="TRYPTOPHAN--TRNA LIGASE, MITOCHONDRIAL"/>
    <property type="match status" value="1"/>
</dbReference>
<evidence type="ECO:0000256" key="3">
    <source>
        <dbReference type="ARBA" id="ARBA00022598"/>
    </source>
</evidence>
<dbReference type="PROSITE" id="PS00178">
    <property type="entry name" value="AA_TRNA_LIGASE_I"/>
    <property type="match status" value="1"/>
</dbReference>
<evidence type="ECO:0000256" key="10">
    <source>
        <dbReference type="RuleBase" id="RU363036"/>
    </source>
</evidence>
<organism evidence="11 12">
    <name type="scientific">Oryzomonas rubra</name>
    <dbReference type="NCBI Taxonomy" id="2509454"/>
    <lineage>
        <taxon>Bacteria</taxon>
        <taxon>Pseudomonadati</taxon>
        <taxon>Thermodesulfobacteriota</taxon>
        <taxon>Desulfuromonadia</taxon>
        <taxon>Geobacterales</taxon>
        <taxon>Geobacteraceae</taxon>
        <taxon>Oryzomonas</taxon>
    </lineage>
</organism>
<dbReference type="Proteomes" id="UP000324298">
    <property type="component" value="Unassembled WGS sequence"/>
</dbReference>
<dbReference type="GO" id="GO:0005524">
    <property type="term" value="F:ATP binding"/>
    <property type="evidence" value="ECO:0007669"/>
    <property type="project" value="UniProtKB-KW"/>
</dbReference>
<keyword evidence="4 10" id="KW-0547">Nucleotide-binding</keyword>
<evidence type="ECO:0000256" key="5">
    <source>
        <dbReference type="ARBA" id="ARBA00022840"/>
    </source>
</evidence>
<evidence type="ECO:0000256" key="9">
    <source>
        <dbReference type="NCBIfam" id="TIGR00233"/>
    </source>
</evidence>
<comment type="catalytic activity">
    <reaction evidence="8">
        <text>tRNA(Trp) + L-tryptophan + ATP = L-tryptophyl-tRNA(Trp) + AMP + diphosphate + H(+)</text>
        <dbReference type="Rhea" id="RHEA:24080"/>
        <dbReference type="Rhea" id="RHEA-COMP:9671"/>
        <dbReference type="Rhea" id="RHEA-COMP:9705"/>
        <dbReference type="ChEBI" id="CHEBI:15378"/>
        <dbReference type="ChEBI" id="CHEBI:30616"/>
        <dbReference type="ChEBI" id="CHEBI:33019"/>
        <dbReference type="ChEBI" id="CHEBI:57912"/>
        <dbReference type="ChEBI" id="CHEBI:78442"/>
        <dbReference type="ChEBI" id="CHEBI:78535"/>
        <dbReference type="ChEBI" id="CHEBI:456215"/>
        <dbReference type="EC" id="6.1.1.2"/>
    </reaction>
</comment>
<evidence type="ECO:0000256" key="8">
    <source>
        <dbReference type="ARBA" id="ARBA00049929"/>
    </source>
</evidence>